<sequence>MHSSDTENFDDSPKDTPGGLNDENTPNAKAAHSTTLNTEALNTSFSAFLSPNMNTSSTQYSSFVNHNSTSTSHISDASLGNIISTNESGLFQNTPEFMRTSSVMNGNGAALRNSNNNSSMGPFMSMSPLRPIQFSTHPSLHQNVLELFDQNDHHHQMHGLNSIDPGLNNGAPIVGPSSLSKVSVSPDTFFKTIFSLSPNVQDVTPSKPSRAMRHITEEDQHTKEDSVSPQLERSSMGPRMMVLRSPLKDISLNSNLVISPTAAKTIAAAAKKKTIKKSTTKKKNSVSLVQSPSKRSSNYTQTAFTTPLKSSSSLTKENIIKLCPNKRQTDDGQEDARVNSSPTTIINSSAMKAEAMAASSFANDKDPDRLMMIHSSPTRIPAGPSLSHPSTTSNPASSSSNQELPKLKQIPTQPKLGTFTSSMCSSTSSKDPAKPNFSTLNIILSDRSTFEQQSKQKTMKKQQSQSRKSKAPLKRAKTVNGTISLSRESCAAAAASKSIIDPTTSTKRVKSQPKRSLQRSLSQPTALKNPEVAIKNIDPSFTLNESAKNVDDHGENSADDLGTGFKSVINDTNPNIMDVFRD</sequence>
<feature type="compositionally biased region" description="Basic and acidic residues" evidence="1">
    <location>
        <begin position="214"/>
        <end position="226"/>
    </location>
</feature>
<feature type="region of interest" description="Disordered" evidence="1">
    <location>
        <begin position="278"/>
        <end position="303"/>
    </location>
</feature>
<protein>
    <submittedName>
        <fullName evidence="2">Uncharacterized protein</fullName>
    </submittedName>
</protein>
<reference evidence="2" key="1">
    <citation type="journal article" date="2021" name="Open Biol.">
        <title>Shared evolutionary footprints suggest mitochondrial oxidative damage underlies multiple complex I losses in fungi.</title>
        <authorList>
            <person name="Schikora-Tamarit M.A."/>
            <person name="Marcet-Houben M."/>
            <person name="Nosek J."/>
            <person name="Gabaldon T."/>
        </authorList>
    </citation>
    <scope>NUCLEOTIDE SEQUENCE</scope>
    <source>
        <strain evidence="2">CBS2887</strain>
    </source>
</reference>
<evidence type="ECO:0000313" key="2">
    <source>
        <dbReference type="EMBL" id="KAH3688581.1"/>
    </source>
</evidence>
<accession>A0A9P8TSK7</accession>
<reference evidence="2" key="2">
    <citation type="submission" date="2021-01" db="EMBL/GenBank/DDBJ databases">
        <authorList>
            <person name="Schikora-Tamarit M.A."/>
        </authorList>
    </citation>
    <scope>NUCLEOTIDE SEQUENCE</scope>
    <source>
        <strain evidence="2">CBS2887</strain>
    </source>
</reference>
<feature type="compositionally biased region" description="Polar residues" evidence="1">
    <location>
        <begin position="22"/>
        <end position="32"/>
    </location>
</feature>
<proteinExistence type="predicted"/>
<feature type="region of interest" description="Disordered" evidence="1">
    <location>
        <begin position="1"/>
        <end position="32"/>
    </location>
</feature>
<evidence type="ECO:0000313" key="3">
    <source>
        <dbReference type="Proteomes" id="UP000774326"/>
    </source>
</evidence>
<feature type="compositionally biased region" description="Low complexity" evidence="1">
    <location>
        <begin position="418"/>
        <end position="429"/>
    </location>
</feature>
<keyword evidence="3" id="KW-1185">Reference proteome</keyword>
<feature type="region of interest" description="Disordered" evidence="1">
    <location>
        <begin position="363"/>
        <end position="437"/>
    </location>
</feature>
<dbReference type="EMBL" id="JAEUBG010000269">
    <property type="protein sequence ID" value="KAH3688581.1"/>
    <property type="molecule type" value="Genomic_DNA"/>
</dbReference>
<comment type="caution">
    <text evidence="2">The sequence shown here is derived from an EMBL/GenBank/DDBJ whole genome shotgun (WGS) entry which is preliminary data.</text>
</comment>
<dbReference type="AlphaFoldDB" id="A0A9P8TSK7"/>
<feature type="compositionally biased region" description="Basic residues" evidence="1">
    <location>
        <begin position="507"/>
        <end position="517"/>
    </location>
</feature>
<feature type="region of interest" description="Disordered" evidence="1">
    <location>
        <begin position="449"/>
        <end position="477"/>
    </location>
</feature>
<evidence type="ECO:0000256" key="1">
    <source>
        <dbReference type="SAM" id="MobiDB-lite"/>
    </source>
</evidence>
<name>A0A9P8TSK7_WICPI</name>
<feature type="compositionally biased region" description="Low complexity" evidence="1">
    <location>
        <begin position="387"/>
        <end position="401"/>
    </location>
</feature>
<organism evidence="2 3">
    <name type="scientific">Wickerhamomyces pijperi</name>
    <name type="common">Yeast</name>
    <name type="synonym">Pichia pijperi</name>
    <dbReference type="NCBI Taxonomy" id="599730"/>
    <lineage>
        <taxon>Eukaryota</taxon>
        <taxon>Fungi</taxon>
        <taxon>Dikarya</taxon>
        <taxon>Ascomycota</taxon>
        <taxon>Saccharomycotina</taxon>
        <taxon>Saccharomycetes</taxon>
        <taxon>Phaffomycetales</taxon>
        <taxon>Wickerhamomycetaceae</taxon>
        <taxon>Wickerhamomyces</taxon>
    </lineage>
</organism>
<gene>
    <name evidence="2" type="ORF">WICPIJ_000425</name>
</gene>
<feature type="compositionally biased region" description="Polar residues" evidence="1">
    <location>
        <begin position="285"/>
        <end position="303"/>
    </location>
</feature>
<feature type="region of interest" description="Disordered" evidence="1">
    <location>
        <begin position="545"/>
        <end position="566"/>
    </location>
</feature>
<dbReference type="Proteomes" id="UP000774326">
    <property type="component" value="Unassembled WGS sequence"/>
</dbReference>
<feature type="region of interest" description="Disordered" evidence="1">
    <location>
        <begin position="503"/>
        <end position="533"/>
    </location>
</feature>
<feature type="region of interest" description="Disordered" evidence="1">
    <location>
        <begin position="201"/>
        <end position="234"/>
    </location>
</feature>
<feature type="compositionally biased region" description="Basic residues" evidence="1">
    <location>
        <begin position="467"/>
        <end position="477"/>
    </location>
</feature>
<feature type="compositionally biased region" description="Low complexity" evidence="1">
    <location>
        <begin position="452"/>
        <end position="466"/>
    </location>
</feature>